<feature type="binding site" evidence="3">
    <location>
        <position position="301"/>
    </location>
    <ligand>
        <name>Mg(2+)</name>
        <dbReference type="ChEBI" id="CHEBI:18420"/>
        <note>structural</note>
    </ligand>
</feature>
<keyword evidence="6" id="KW-1185">Reference proteome</keyword>
<evidence type="ECO:0000256" key="1">
    <source>
        <dbReference type="ARBA" id="ARBA00010947"/>
    </source>
</evidence>
<dbReference type="NCBIfam" id="TIGR02714">
    <property type="entry name" value="amido_AtzD_TrzD"/>
    <property type="match status" value="1"/>
</dbReference>
<dbReference type="InterPro" id="IPR043006">
    <property type="entry name" value="AtzD/Barbiturase_RUB"/>
</dbReference>
<feature type="binding site" evidence="3">
    <location>
        <begin position="347"/>
        <end position="348"/>
    </location>
    <ligand>
        <name>substrate</name>
    </ligand>
</feature>
<name>A0ABV1JAV6_9ACTN</name>
<comment type="function">
    <text evidence="3">Responsible for the hydrolysis of cyanuric acid, an intermediate formed during catabolism of s-triazine based compounds in herbicides such as atrazine and polymers such as melamine. Catalyzes the hydrolytic opening of the s-triazine ring of cyanuric acid (2,4,6-trihydroxy-s-triazine) to yield carbon dioxide and carboxybiuret, which spontaneously decarboxylates to biuret.</text>
</comment>
<accession>A0ABV1JAV6</accession>
<keyword evidence="3" id="KW-0460">Magnesium</keyword>
<comment type="activity regulation">
    <text evidence="3">Inhibited by barbituric acid.</text>
</comment>
<feature type="binding site" evidence="3">
    <location>
        <position position="353"/>
    </location>
    <ligand>
        <name>Mg(2+)</name>
        <dbReference type="ChEBI" id="CHEBI:18420"/>
        <note>structural</note>
    </ligand>
</feature>
<feature type="site" description="Important for substrate specificity" evidence="3">
    <location>
        <position position="324"/>
    </location>
</feature>
<dbReference type="Proteomes" id="UP001487305">
    <property type="component" value="Unassembled WGS sequence"/>
</dbReference>
<sequence>MKKIDVFRIEMSSPDDVRGLRGLIDDGSIDPASIVAVLGKTEGNGCVNDFTRGLSTLAFRRLISDATGWSEDEVSKKVAFVMSGGTEGVMSPHATVFCSKEAPGEATAEKTLAVSSGFTREFLPEEQGTMAVVDECRRVTLELMEKAGIEDPADVHFVQIKCPLLTSERIADAKERGFEVVTHDTYESMGYNRGASALGVALALGELEDGSVTDESICADWSLYSKVASTSAGVELLNCEIILMGNSADFDSDFTIGHSVMMDGIDLAAVIESLVNAGMDVVGVPTADQQKKIVNVFAKAEASSTGYVRGRRNTMHTDSDINHTRHARASVGGVISAVVGDPMIYVSGGAEHQGPDGGGPVASIIER</sequence>
<protein>
    <recommendedName>
        <fullName evidence="3">Cyanuric acid amidohydrolase</fullName>
        <shortName evidence="3">CAH</shortName>
        <ecNumber evidence="3">3.5.2.15</ecNumber>
    </recommendedName>
</protein>
<feature type="binding site" evidence="3">
    <location>
        <position position="355"/>
    </location>
    <ligand>
        <name>Mg(2+)</name>
        <dbReference type="ChEBI" id="CHEBI:18420"/>
        <note>structural</note>
    </ligand>
</feature>
<proteinExistence type="inferred from homology"/>
<gene>
    <name evidence="5" type="ORF">AAA083_03150</name>
</gene>
<dbReference type="EMBL" id="JBBNOP010000002">
    <property type="protein sequence ID" value="MEQ3361970.1"/>
    <property type="molecule type" value="Genomic_DNA"/>
</dbReference>
<organism evidence="5 6">
    <name type="scientific">Raoultibacter massiliensis</name>
    <dbReference type="NCBI Taxonomy" id="1852371"/>
    <lineage>
        <taxon>Bacteria</taxon>
        <taxon>Bacillati</taxon>
        <taxon>Actinomycetota</taxon>
        <taxon>Coriobacteriia</taxon>
        <taxon>Eggerthellales</taxon>
        <taxon>Eggerthellaceae</taxon>
        <taxon>Raoultibacter</taxon>
    </lineage>
</organism>
<comment type="similarity">
    <text evidence="1 3">Belongs to the cyclic amide hydrolase (CyAH) family.</text>
</comment>
<dbReference type="Gene3D" id="3.30.1330.180">
    <property type="entry name" value="Cyanuric acid hydrolase/Barbiturase, RU B"/>
    <property type="match status" value="1"/>
</dbReference>
<feature type="region of interest" description="Disordered" evidence="4">
    <location>
        <begin position="348"/>
        <end position="367"/>
    </location>
</feature>
<feature type="binding site" evidence="3">
    <location>
        <position position="328"/>
    </location>
    <ligand>
        <name>substrate</name>
    </ligand>
</feature>
<comment type="catalytic activity">
    <reaction evidence="3">
        <text>cyanurate + H2O = 1-carboxybiuret + H(+)</text>
        <dbReference type="Rhea" id="RHEA:70363"/>
        <dbReference type="ChEBI" id="CHEBI:15377"/>
        <dbReference type="ChEBI" id="CHEBI:15378"/>
        <dbReference type="ChEBI" id="CHEBI:38028"/>
        <dbReference type="ChEBI" id="CHEBI:142864"/>
        <dbReference type="EC" id="3.5.2.15"/>
    </reaction>
</comment>
<comment type="domain">
    <text evidence="3">The monomer structure is formed from three repeating units (RUs) that share the same structure as one another. The monomer, the active site and substrate all possess threefold rotational symmetry, to the extent that the active site possesses three potential Ser-Lys catalytic dyads. It is possible that any or all of the three active-site serines may act as nucleophile (albeit only one can do so per catalytic cycle).</text>
</comment>
<feature type="binding site" evidence="3">
    <location>
        <position position="350"/>
    </location>
    <ligand>
        <name>Mg(2+)</name>
        <dbReference type="ChEBI" id="CHEBI:18420"/>
        <note>structural</note>
    </ligand>
</feature>
<evidence type="ECO:0000256" key="2">
    <source>
        <dbReference type="ARBA" id="ARBA00022801"/>
    </source>
</evidence>
<feature type="binding site" evidence="3">
    <location>
        <begin position="83"/>
        <end position="84"/>
    </location>
    <ligand>
        <name>substrate</name>
    </ligand>
</feature>
<feature type="binding site" evidence="3">
    <location>
        <begin position="231"/>
        <end position="232"/>
    </location>
    <ligand>
        <name>substrate</name>
    </ligand>
</feature>
<feature type="binding site" evidence="3">
    <location>
        <position position="52"/>
    </location>
    <ligand>
        <name>substrate</name>
    </ligand>
</feature>
<comment type="pathway">
    <text evidence="3">Xenobiotic degradation; atrazine degradation; biuret from cyanurate: step 1/1.</text>
</comment>
<keyword evidence="3" id="KW-0479">Metal-binding</keyword>
<reference evidence="5 6" key="1">
    <citation type="submission" date="2024-04" db="EMBL/GenBank/DDBJ databases">
        <title>Human intestinal bacterial collection.</title>
        <authorList>
            <person name="Pauvert C."/>
            <person name="Hitch T.C.A."/>
            <person name="Clavel T."/>
        </authorList>
    </citation>
    <scope>NUCLEOTIDE SEQUENCE [LARGE SCALE GENOMIC DNA]</scope>
    <source>
        <strain evidence="5 6">CLA-KB-H42</strain>
    </source>
</reference>
<dbReference type="Gene3D" id="3.30.1330.170">
    <property type="entry name" value="Cyanuric acid hydrolase/Barbiturase, RU A"/>
    <property type="match status" value="1"/>
</dbReference>
<dbReference type="HAMAP" id="MF_01989">
    <property type="entry name" value="Cyc_amidohydrol"/>
    <property type="match status" value="1"/>
</dbReference>
<dbReference type="InterPro" id="IPR014086">
    <property type="entry name" value="AtzD/Barbiturase"/>
</dbReference>
<comment type="subunit">
    <text evidence="3">Homotetramer.</text>
</comment>
<dbReference type="RefSeq" id="WP_349227131.1">
    <property type="nucleotide sequence ID" value="NZ_JBBNOP010000002.1"/>
</dbReference>
<comment type="caution">
    <text evidence="5">The sequence shown here is derived from an EMBL/GenBank/DDBJ whole genome shotgun (WGS) entry which is preliminary data.</text>
</comment>
<feature type="binding site" evidence="3">
    <location>
        <position position="358"/>
    </location>
    <ligand>
        <name>Mg(2+)</name>
        <dbReference type="ChEBI" id="CHEBI:18420"/>
        <note>structural</note>
    </ligand>
</feature>
<evidence type="ECO:0000313" key="5">
    <source>
        <dbReference type="EMBL" id="MEQ3361970.1"/>
    </source>
</evidence>
<evidence type="ECO:0000313" key="6">
    <source>
        <dbReference type="Proteomes" id="UP001487305"/>
    </source>
</evidence>
<feature type="active site" description="Nucleophile" evidence="3">
    <location>
        <position position="231"/>
    </location>
</feature>
<dbReference type="Pfam" id="PF09663">
    <property type="entry name" value="Amido_AtzD_TrzD"/>
    <property type="match status" value="1"/>
</dbReference>
<feature type="binding site" evidence="3">
    <location>
        <position position="354"/>
    </location>
    <ligand>
        <name>Mg(2+)</name>
        <dbReference type="ChEBI" id="CHEBI:18420"/>
        <note>structural</note>
    </ligand>
</feature>
<keyword evidence="2 3" id="KW-0378">Hydrolase</keyword>
<dbReference type="Gene3D" id="3.30.1330.160">
    <property type="entry name" value="Cyanuric acid hydrolase/Barbituras, RU C"/>
    <property type="match status" value="1"/>
</dbReference>
<comment type="caution">
    <text evidence="3">Lacks conserved residue(s) required for the propagation of feature annotation.</text>
</comment>
<evidence type="ECO:0000256" key="3">
    <source>
        <dbReference type="HAMAP-Rule" id="MF_01989"/>
    </source>
</evidence>
<evidence type="ECO:0000256" key="4">
    <source>
        <dbReference type="SAM" id="MobiDB-lite"/>
    </source>
</evidence>
<feature type="binding site" evidence="3">
    <location>
        <position position="193"/>
    </location>
    <ligand>
        <name>substrate</name>
    </ligand>
</feature>
<feature type="region of interest" description="RU A" evidence="3">
    <location>
        <begin position="1"/>
        <end position="102"/>
    </location>
</feature>
<dbReference type="EC" id="3.5.2.15" evidence="3"/>
<feature type="region of interest" description="RU B" evidence="3">
    <location>
        <begin position="111"/>
        <end position="248"/>
    </location>
</feature>
<feature type="active site" evidence="3">
    <location>
        <position position="161"/>
    </location>
</feature>
<dbReference type="InterPro" id="IPR043007">
    <property type="entry name" value="AtzD/Barbiturase_RUC"/>
</dbReference>
<dbReference type="InterPro" id="IPR043008">
    <property type="entry name" value="AtzD/Barbiturase_RUA"/>
</dbReference>
<feature type="region of interest" description="RU C" evidence="3">
    <location>
        <begin position="254"/>
        <end position="367"/>
    </location>
</feature>